<evidence type="ECO:0000313" key="3">
    <source>
        <dbReference type="EMBL" id="RZF34623.1"/>
    </source>
</evidence>
<evidence type="ECO:0000256" key="1">
    <source>
        <dbReference type="SAM" id="MobiDB-lite"/>
    </source>
</evidence>
<gene>
    <name evidence="3" type="ORF">LSTR_LSTR008648</name>
</gene>
<name>A0A482WMB6_LAOST</name>
<proteinExistence type="predicted"/>
<feature type="transmembrane region" description="Helical" evidence="2">
    <location>
        <begin position="63"/>
        <end position="90"/>
    </location>
</feature>
<sequence>MMYSPPASGAHCGGQAPPPEVYVCGKVSVLHIVVVSLLLGAVLLIVGLVQLKPRADASQHRFVLLGSGAFLMLFGIVLAIVRCCVLPWAIRKCQQRQHAAAALATKETADVINGKLASAPYMESGGVASSCTPRASLTSQQQRPSNATVLSPTEQETLISKTSSNVHQAHAHIET</sequence>
<reference evidence="3 4" key="1">
    <citation type="journal article" date="2017" name="Gigascience">
        <title>Genome sequence of the small brown planthopper, Laodelphax striatellus.</title>
        <authorList>
            <person name="Zhu J."/>
            <person name="Jiang F."/>
            <person name="Wang X."/>
            <person name="Yang P."/>
            <person name="Bao Y."/>
            <person name="Zhao W."/>
            <person name="Wang W."/>
            <person name="Lu H."/>
            <person name="Wang Q."/>
            <person name="Cui N."/>
            <person name="Li J."/>
            <person name="Chen X."/>
            <person name="Luo L."/>
            <person name="Yu J."/>
            <person name="Kang L."/>
            <person name="Cui F."/>
        </authorList>
    </citation>
    <scope>NUCLEOTIDE SEQUENCE [LARGE SCALE GENOMIC DNA]</scope>
    <source>
        <strain evidence="3">Lst14</strain>
    </source>
</reference>
<dbReference type="AlphaFoldDB" id="A0A482WMB6"/>
<feature type="transmembrane region" description="Helical" evidence="2">
    <location>
        <begin position="29"/>
        <end position="51"/>
    </location>
</feature>
<keyword evidence="4" id="KW-1185">Reference proteome</keyword>
<dbReference type="InParanoid" id="A0A482WMB6"/>
<dbReference type="EMBL" id="QKKF02030869">
    <property type="protein sequence ID" value="RZF34623.1"/>
    <property type="molecule type" value="Genomic_DNA"/>
</dbReference>
<keyword evidence="2" id="KW-0472">Membrane</keyword>
<organism evidence="3 4">
    <name type="scientific">Laodelphax striatellus</name>
    <name type="common">Small brown planthopper</name>
    <name type="synonym">Delphax striatella</name>
    <dbReference type="NCBI Taxonomy" id="195883"/>
    <lineage>
        <taxon>Eukaryota</taxon>
        <taxon>Metazoa</taxon>
        <taxon>Ecdysozoa</taxon>
        <taxon>Arthropoda</taxon>
        <taxon>Hexapoda</taxon>
        <taxon>Insecta</taxon>
        <taxon>Pterygota</taxon>
        <taxon>Neoptera</taxon>
        <taxon>Paraneoptera</taxon>
        <taxon>Hemiptera</taxon>
        <taxon>Auchenorrhyncha</taxon>
        <taxon>Fulgoroidea</taxon>
        <taxon>Delphacidae</taxon>
        <taxon>Criomorphinae</taxon>
        <taxon>Laodelphax</taxon>
    </lineage>
</organism>
<evidence type="ECO:0000313" key="4">
    <source>
        <dbReference type="Proteomes" id="UP000291343"/>
    </source>
</evidence>
<dbReference type="OrthoDB" id="6628918at2759"/>
<dbReference type="SMR" id="A0A482WMB6"/>
<dbReference type="STRING" id="195883.A0A482WMB6"/>
<keyword evidence="2" id="KW-1133">Transmembrane helix</keyword>
<protein>
    <submittedName>
        <fullName evidence="3">Uncharacterized protein</fullName>
    </submittedName>
</protein>
<feature type="region of interest" description="Disordered" evidence="1">
    <location>
        <begin position="132"/>
        <end position="153"/>
    </location>
</feature>
<comment type="caution">
    <text evidence="3">The sequence shown here is derived from an EMBL/GenBank/DDBJ whole genome shotgun (WGS) entry which is preliminary data.</text>
</comment>
<dbReference type="Proteomes" id="UP000291343">
    <property type="component" value="Unassembled WGS sequence"/>
</dbReference>
<keyword evidence="2" id="KW-0812">Transmembrane</keyword>
<evidence type="ECO:0000256" key="2">
    <source>
        <dbReference type="SAM" id="Phobius"/>
    </source>
</evidence>
<accession>A0A482WMB6</accession>